<organism evidence="3 4">
    <name type="scientific">Nitzschia inconspicua</name>
    <dbReference type="NCBI Taxonomy" id="303405"/>
    <lineage>
        <taxon>Eukaryota</taxon>
        <taxon>Sar</taxon>
        <taxon>Stramenopiles</taxon>
        <taxon>Ochrophyta</taxon>
        <taxon>Bacillariophyta</taxon>
        <taxon>Bacillariophyceae</taxon>
        <taxon>Bacillariophycidae</taxon>
        <taxon>Bacillariales</taxon>
        <taxon>Bacillariaceae</taxon>
        <taxon>Nitzschia</taxon>
    </lineage>
</organism>
<evidence type="ECO:0000313" key="4">
    <source>
        <dbReference type="Proteomes" id="UP000693970"/>
    </source>
</evidence>
<evidence type="ECO:0000313" key="3">
    <source>
        <dbReference type="EMBL" id="KAG7340655.1"/>
    </source>
</evidence>
<sequence>MSASTNSVSSIRRRSGSPKDDIEDVEAPALQRLENTQRPSSFCPTMKNCSIPYLAAVVLFLAFCAWEYLPPKSITITESDFGFNLRSRGEVPTSSQPQCGIWMAPGSLRPYPGFGIYTTRDVKENEKFLHAPDAISVQVLEPHRYNNMPLEDERWRWWKLFQNYAWDNSVPDHSIYSHPLGDMTDFQPGFGSLPNHHCILNSLSSRSPDIPYDDEVVDRRTSPGLGAFSYTLGREWVSKRDVKAGEELFLSYGFCERTKEKNKWSWADKMYMPEDFEEAARIVKMFEPFGTQAWPKTNLTIARLIDPAANADPKLVYEILPKTTKELDMLVRAVDAHAFDEDAADEELLIQLALGVTEQRTPEWIRQNGMCLENLVPKKSTLPDAGWGGFAQYTIQKDDIIVPMPVFHMENYEILNLYRRDVNVLRDPEKYQIGKNLFLNYCFGRSESSMALCPLTSAVLVNHCGEQVNDGKCEANAKVRWSSGWDPSSHEWRNKTIEELGQHNARALSLELVATKTIAPGDEVFIDYGPEWEQAWIEHVKKWKAPKVPDNFLSAKKANLHNDSAIPDEMISFNLRKTVDHPYLFTGCFYRTGKADVNDTRYDTPNENWRNLTNKEIIRMYASDGSKHVHGRRGYQKHAMYSHWPCSVLFDQNDGTYIVRIHQSPIGGRYVPKAIWNQNKVPRILFNYPRSSIHFFVKPDVADHQMPNVFRHPIGLPDGIYPDHWNNKASLKQWTI</sequence>
<dbReference type="OrthoDB" id="46141at2759"/>
<keyword evidence="3" id="KW-0808">Transferase</keyword>
<keyword evidence="4" id="KW-1185">Reference proteome</keyword>
<reference evidence="3" key="2">
    <citation type="submission" date="2021-04" db="EMBL/GenBank/DDBJ databases">
        <authorList>
            <person name="Podell S."/>
        </authorList>
    </citation>
    <scope>NUCLEOTIDE SEQUENCE</scope>
    <source>
        <strain evidence="3">Hildebrandi</strain>
    </source>
</reference>
<reference evidence="3" key="1">
    <citation type="journal article" date="2021" name="Sci. Rep.">
        <title>Diploid genomic architecture of Nitzschia inconspicua, an elite biomass production diatom.</title>
        <authorList>
            <person name="Oliver A."/>
            <person name="Podell S."/>
            <person name="Pinowska A."/>
            <person name="Traller J.C."/>
            <person name="Smith S.R."/>
            <person name="McClure R."/>
            <person name="Beliaev A."/>
            <person name="Bohutskyi P."/>
            <person name="Hill E.A."/>
            <person name="Rabines A."/>
            <person name="Zheng H."/>
            <person name="Allen L.Z."/>
            <person name="Kuo A."/>
            <person name="Grigoriev I.V."/>
            <person name="Allen A.E."/>
            <person name="Hazlebeck D."/>
            <person name="Allen E.E."/>
        </authorList>
    </citation>
    <scope>NUCLEOTIDE SEQUENCE</scope>
    <source>
        <strain evidence="3">Hildebrandi</strain>
    </source>
</reference>
<accession>A0A9K3KBJ6</accession>
<feature type="domain" description="SET" evidence="2">
    <location>
        <begin position="373"/>
        <end position="529"/>
    </location>
</feature>
<feature type="domain" description="SET" evidence="2">
    <location>
        <begin position="97"/>
        <end position="253"/>
    </location>
</feature>
<keyword evidence="3" id="KW-0489">Methyltransferase</keyword>
<evidence type="ECO:0000256" key="1">
    <source>
        <dbReference type="SAM" id="MobiDB-lite"/>
    </source>
</evidence>
<protein>
    <submittedName>
        <fullName evidence="3">SET methyltransferase domain containing protein</fullName>
    </submittedName>
</protein>
<dbReference type="GO" id="GO:0032259">
    <property type="term" value="P:methylation"/>
    <property type="evidence" value="ECO:0007669"/>
    <property type="project" value="UniProtKB-KW"/>
</dbReference>
<evidence type="ECO:0000259" key="2">
    <source>
        <dbReference type="PROSITE" id="PS50280"/>
    </source>
</evidence>
<dbReference type="AlphaFoldDB" id="A0A9K3KBJ6"/>
<dbReference type="EMBL" id="JAGRRH010000027">
    <property type="protein sequence ID" value="KAG7340655.1"/>
    <property type="molecule type" value="Genomic_DNA"/>
</dbReference>
<dbReference type="GO" id="GO:0008168">
    <property type="term" value="F:methyltransferase activity"/>
    <property type="evidence" value="ECO:0007669"/>
    <property type="project" value="UniProtKB-KW"/>
</dbReference>
<comment type="caution">
    <text evidence="3">The sequence shown here is derived from an EMBL/GenBank/DDBJ whole genome shotgun (WGS) entry which is preliminary data.</text>
</comment>
<proteinExistence type="predicted"/>
<gene>
    <name evidence="3" type="ORF">IV203_024198</name>
</gene>
<feature type="region of interest" description="Disordered" evidence="1">
    <location>
        <begin position="1"/>
        <end position="33"/>
    </location>
</feature>
<feature type="compositionally biased region" description="Polar residues" evidence="1">
    <location>
        <begin position="1"/>
        <end position="10"/>
    </location>
</feature>
<dbReference type="PROSITE" id="PS50280">
    <property type="entry name" value="SET"/>
    <property type="match status" value="2"/>
</dbReference>
<dbReference type="InterPro" id="IPR001214">
    <property type="entry name" value="SET_dom"/>
</dbReference>
<dbReference type="Proteomes" id="UP000693970">
    <property type="component" value="Unassembled WGS sequence"/>
</dbReference>
<name>A0A9K3KBJ6_9STRA</name>